<evidence type="ECO:0000256" key="5">
    <source>
        <dbReference type="ARBA" id="ARBA00023004"/>
    </source>
</evidence>
<reference evidence="9 10" key="1">
    <citation type="submission" date="2017-09" db="EMBL/GenBank/DDBJ databases">
        <authorList>
            <person name="Lee N."/>
            <person name="Cho B.-K."/>
        </authorList>
    </citation>
    <scope>NUCLEOTIDE SEQUENCE [LARGE SCALE GENOMIC DNA]</scope>
    <source>
        <strain evidence="9 10">ATCC 12461</strain>
    </source>
</reference>
<keyword evidence="1" id="KW-0004">4Fe-4S</keyword>
<dbReference type="RefSeq" id="WP_150477457.1">
    <property type="nucleotide sequence ID" value="NZ_CP023695.1"/>
</dbReference>
<dbReference type="Gene3D" id="3.30.413.10">
    <property type="entry name" value="Sulfite Reductase Hemoprotein, domain 1"/>
    <property type="match status" value="2"/>
</dbReference>
<keyword evidence="3" id="KW-0479">Metal-binding</keyword>
<accession>A0A5J6HVU0</accession>
<feature type="domain" description="Nitrite/Sulfite reductase ferredoxin-like" evidence="8">
    <location>
        <begin position="43"/>
        <end position="90"/>
    </location>
</feature>
<evidence type="ECO:0000256" key="3">
    <source>
        <dbReference type="ARBA" id="ARBA00022723"/>
    </source>
</evidence>
<gene>
    <name evidence="9" type="ORF">CP975_27580</name>
</gene>
<dbReference type="EMBL" id="CP023695">
    <property type="protein sequence ID" value="QEV20805.1"/>
    <property type="molecule type" value="Genomic_DNA"/>
</dbReference>
<dbReference type="InterPro" id="IPR036136">
    <property type="entry name" value="Nit/Sulf_reduc_fer-like_dom_sf"/>
</dbReference>
<organism evidence="9 10">
    <name type="scientific">Streptomyces alboniger</name>
    <dbReference type="NCBI Taxonomy" id="132473"/>
    <lineage>
        <taxon>Bacteria</taxon>
        <taxon>Bacillati</taxon>
        <taxon>Actinomycetota</taxon>
        <taxon>Actinomycetes</taxon>
        <taxon>Kitasatosporales</taxon>
        <taxon>Streptomycetaceae</taxon>
        <taxon>Streptomyces</taxon>
        <taxon>Streptomyces aurantiacus group</taxon>
    </lineage>
</organism>
<evidence type="ECO:0000313" key="10">
    <source>
        <dbReference type="Proteomes" id="UP000326553"/>
    </source>
</evidence>
<feature type="region of interest" description="Disordered" evidence="7">
    <location>
        <begin position="1"/>
        <end position="25"/>
    </location>
</feature>
<sequence>MLAAMPPSRATSMKQGESPIRDRIRDRGDACPGALRLHRADDGALARLRLPAGLLTGHQASVLGDAAERLADGNLSVTSRGNIELRGLGESCGAELSTLLADAGLLPSERHERVRNIVASPLATLDRLGHADVQLWARELDGLLCAEDWTTALSGRFLFALDDGRGDVAGLGGDVTLIAESGGTAVVRVGSHALRVPGAAAPRAALAAAGAFLAAAREAGNGAWRVRELPAGHAVDLAGALRRGTEGSDGIDAEPAAAPHLPRPAAPLPGVVGRAVAVGARLGRVTAAQWRALLPAPADELRVTPWRGLVIPGFRDDAAARARLTALADAGYLTDPGSPWLGVGACTGRPGCAKSLADVRADAVPGAGGLPVHWSGCERRCGHPHGDWVGVTAIGDGRYEVTAHTGGTAVPVNGGTLTETVTTARTTSATTTTTATR</sequence>
<evidence type="ECO:0000313" key="9">
    <source>
        <dbReference type="EMBL" id="QEV20805.1"/>
    </source>
</evidence>
<name>A0A5J6HVU0_STRAD</name>
<dbReference type="Gene3D" id="3.90.480.10">
    <property type="entry name" value="Sulfite Reductase Hemoprotein,Domain 2"/>
    <property type="match status" value="1"/>
</dbReference>
<dbReference type="OrthoDB" id="105450at2"/>
<keyword evidence="6" id="KW-0411">Iron-sulfur</keyword>
<dbReference type="GO" id="GO:0051539">
    <property type="term" value="F:4 iron, 4 sulfur cluster binding"/>
    <property type="evidence" value="ECO:0007669"/>
    <property type="project" value="UniProtKB-KW"/>
</dbReference>
<dbReference type="SUPFAM" id="SSF55124">
    <property type="entry name" value="Nitrite/Sulfite reductase N-terminal domain-like"/>
    <property type="match status" value="2"/>
</dbReference>
<dbReference type="Proteomes" id="UP000326553">
    <property type="component" value="Chromosome"/>
</dbReference>
<keyword evidence="10" id="KW-1185">Reference proteome</keyword>
<dbReference type="Pfam" id="PF03460">
    <property type="entry name" value="NIR_SIR_ferr"/>
    <property type="match status" value="1"/>
</dbReference>
<feature type="region of interest" description="Disordered" evidence="7">
    <location>
        <begin position="246"/>
        <end position="265"/>
    </location>
</feature>
<dbReference type="PANTHER" id="PTHR32439:SF9">
    <property type="entry name" value="BLR3264 PROTEIN"/>
    <property type="match status" value="1"/>
</dbReference>
<keyword evidence="4" id="KW-0560">Oxidoreductase</keyword>
<evidence type="ECO:0000256" key="4">
    <source>
        <dbReference type="ARBA" id="ARBA00023002"/>
    </source>
</evidence>
<dbReference type="InterPro" id="IPR051329">
    <property type="entry name" value="NIR_SIR_4Fe-4S"/>
</dbReference>
<evidence type="ECO:0000256" key="1">
    <source>
        <dbReference type="ARBA" id="ARBA00022485"/>
    </source>
</evidence>
<dbReference type="InterPro" id="IPR045854">
    <property type="entry name" value="NO2/SO3_Rdtase_4Fe4S_sf"/>
</dbReference>
<protein>
    <submittedName>
        <fullName evidence="9">Cobalamin biosynthesis protein CobG</fullName>
    </submittedName>
</protein>
<dbReference type="PANTHER" id="PTHR32439">
    <property type="entry name" value="FERREDOXIN--NITRITE REDUCTASE, CHLOROPLASTIC"/>
    <property type="match status" value="1"/>
</dbReference>
<proteinExistence type="predicted"/>
<keyword evidence="2" id="KW-0349">Heme</keyword>
<dbReference type="AlphaFoldDB" id="A0A5J6HVU0"/>
<evidence type="ECO:0000256" key="7">
    <source>
        <dbReference type="SAM" id="MobiDB-lite"/>
    </source>
</evidence>
<evidence type="ECO:0000259" key="8">
    <source>
        <dbReference type="Pfam" id="PF03460"/>
    </source>
</evidence>
<evidence type="ECO:0000256" key="2">
    <source>
        <dbReference type="ARBA" id="ARBA00022617"/>
    </source>
</evidence>
<keyword evidence="5" id="KW-0408">Iron</keyword>
<dbReference type="GO" id="GO:0016491">
    <property type="term" value="F:oxidoreductase activity"/>
    <property type="evidence" value="ECO:0007669"/>
    <property type="project" value="UniProtKB-KW"/>
</dbReference>
<evidence type="ECO:0000256" key="6">
    <source>
        <dbReference type="ARBA" id="ARBA00023014"/>
    </source>
</evidence>
<dbReference type="GO" id="GO:0046872">
    <property type="term" value="F:metal ion binding"/>
    <property type="evidence" value="ECO:0007669"/>
    <property type="project" value="UniProtKB-KW"/>
</dbReference>
<dbReference type="InterPro" id="IPR005117">
    <property type="entry name" value="NiRdtase/SiRdtase_haem-b_fer"/>
</dbReference>
<dbReference type="KEGG" id="salw:CP975_27580"/>
<dbReference type="SUPFAM" id="SSF56014">
    <property type="entry name" value="Nitrite and sulphite reductase 4Fe-4S domain-like"/>
    <property type="match status" value="2"/>
</dbReference>